<name>A0A8H4RFA0_9HELO</name>
<dbReference type="Pfam" id="PF00172">
    <property type="entry name" value="Zn_clus"/>
    <property type="match status" value="1"/>
</dbReference>
<dbReference type="GO" id="GO:0000981">
    <property type="term" value="F:DNA-binding transcription factor activity, RNA polymerase II-specific"/>
    <property type="evidence" value="ECO:0007669"/>
    <property type="project" value="InterPro"/>
</dbReference>
<keyword evidence="1" id="KW-0479">Metal-binding</keyword>
<dbReference type="SMART" id="SM00066">
    <property type="entry name" value="GAL4"/>
    <property type="match status" value="1"/>
</dbReference>
<accession>A0A8H4RFA0</accession>
<dbReference type="CDD" id="cd00067">
    <property type="entry name" value="GAL4"/>
    <property type="match status" value="1"/>
</dbReference>
<dbReference type="GO" id="GO:0008270">
    <property type="term" value="F:zinc ion binding"/>
    <property type="evidence" value="ECO:0007669"/>
    <property type="project" value="InterPro"/>
</dbReference>
<sequence length="493" mass="55489">MLPRSNTSSRELFVRCRPTPTPVLSTLSGIQPSQSYGFQFDLMIGPEPSPRQTIMPISRKKSCVQCRGAKARCNLDKPCSRCSERDLRCTYAGNPPVSTNEMPTIAQQAELVQSTQDKIVETDIGDPHFTSQDYLHDVEFTENIHQDSAALPLEDLGWITPGWNDSNFPPSLSGGVTPGAFSDLQQMLDLPSQMGSLVSQASASHSRIQSPCIRPSSKDKQNNGHHSIGQKNFSQADEGLVVISGIVYRNILSPRKTESPQSFLMAQMIWGQIRGYPKMIIQGQLPPFIYPPCVFDGILPKNCPHQHYDDNDLLSAFQAITIYLLLQAQDRRPERQNDVISIITILIDIGQQLTQSNNYTYNMYKEEFLKQREWAFHESMRRTMCLLYIIESLLEAMIGRQVPVGCQGFNPVPLPGPRLLWDYNNSEAWAYRLDRLKAEGLSERVMTLRDLRISGNGRAANEEVDEGLIGGMARWCEESDEFGSLLWMVALLK</sequence>
<comment type="caution">
    <text evidence="8">The sequence shown here is derived from an EMBL/GenBank/DDBJ whole genome shotgun (WGS) entry which is preliminary data.</text>
</comment>
<evidence type="ECO:0000256" key="4">
    <source>
        <dbReference type="ARBA" id="ARBA00023163"/>
    </source>
</evidence>
<dbReference type="AlphaFoldDB" id="A0A8H4RFA0"/>
<evidence type="ECO:0000256" key="3">
    <source>
        <dbReference type="ARBA" id="ARBA00023015"/>
    </source>
</evidence>
<keyword evidence="5" id="KW-0539">Nucleus</keyword>
<dbReference type="SUPFAM" id="SSF57701">
    <property type="entry name" value="Zn2/Cys6 DNA-binding domain"/>
    <property type="match status" value="1"/>
</dbReference>
<keyword evidence="2" id="KW-0862">Zinc</keyword>
<gene>
    <name evidence="8" type="ORF">G7Y89_g9106</name>
</gene>
<dbReference type="InterPro" id="IPR001138">
    <property type="entry name" value="Zn2Cys6_DnaBD"/>
</dbReference>
<evidence type="ECO:0000313" key="9">
    <source>
        <dbReference type="Proteomes" id="UP000566819"/>
    </source>
</evidence>
<dbReference type="PANTHER" id="PTHR47660">
    <property type="entry name" value="TRANSCRIPTION FACTOR WITH C2H2 AND ZN(2)-CYS(6) DNA BINDING DOMAIN (EUROFUNG)-RELATED-RELATED"/>
    <property type="match status" value="1"/>
</dbReference>
<proteinExistence type="predicted"/>
<dbReference type="OrthoDB" id="2441642at2759"/>
<dbReference type="InterPro" id="IPR036864">
    <property type="entry name" value="Zn2-C6_fun-type_DNA-bd_sf"/>
</dbReference>
<protein>
    <recommendedName>
        <fullName evidence="7">Zn(2)-C6 fungal-type domain-containing protein</fullName>
    </recommendedName>
</protein>
<organism evidence="8 9">
    <name type="scientific">Cudoniella acicularis</name>
    <dbReference type="NCBI Taxonomy" id="354080"/>
    <lineage>
        <taxon>Eukaryota</taxon>
        <taxon>Fungi</taxon>
        <taxon>Dikarya</taxon>
        <taxon>Ascomycota</taxon>
        <taxon>Pezizomycotina</taxon>
        <taxon>Leotiomycetes</taxon>
        <taxon>Helotiales</taxon>
        <taxon>Tricladiaceae</taxon>
        <taxon>Cudoniella</taxon>
    </lineage>
</organism>
<keyword evidence="3" id="KW-0805">Transcription regulation</keyword>
<evidence type="ECO:0000313" key="8">
    <source>
        <dbReference type="EMBL" id="KAF4629045.1"/>
    </source>
</evidence>
<evidence type="ECO:0000256" key="2">
    <source>
        <dbReference type="ARBA" id="ARBA00022833"/>
    </source>
</evidence>
<dbReference type="Gene3D" id="4.10.240.10">
    <property type="entry name" value="Zn(2)-C6 fungal-type DNA-binding domain"/>
    <property type="match status" value="1"/>
</dbReference>
<reference evidence="8 9" key="1">
    <citation type="submission" date="2020-03" db="EMBL/GenBank/DDBJ databases">
        <title>Draft Genome Sequence of Cudoniella acicularis.</title>
        <authorList>
            <person name="Buettner E."/>
            <person name="Kellner H."/>
        </authorList>
    </citation>
    <scope>NUCLEOTIDE SEQUENCE [LARGE SCALE GENOMIC DNA]</scope>
    <source>
        <strain evidence="8 9">DSM 108380</strain>
    </source>
</reference>
<evidence type="ECO:0000259" key="7">
    <source>
        <dbReference type="PROSITE" id="PS50048"/>
    </source>
</evidence>
<feature type="domain" description="Zn(2)-C6 fungal-type" evidence="7">
    <location>
        <begin position="62"/>
        <end position="91"/>
    </location>
</feature>
<dbReference type="PROSITE" id="PS00463">
    <property type="entry name" value="ZN2_CY6_FUNGAL_1"/>
    <property type="match status" value="1"/>
</dbReference>
<feature type="region of interest" description="Disordered" evidence="6">
    <location>
        <begin position="208"/>
        <end position="231"/>
    </location>
</feature>
<evidence type="ECO:0000256" key="6">
    <source>
        <dbReference type="SAM" id="MobiDB-lite"/>
    </source>
</evidence>
<dbReference type="PROSITE" id="PS50048">
    <property type="entry name" value="ZN2_CY6_FUNGAL_2"/>
    <property type="match status" value="1"/>
</dbReference>
<dbReference type="Proteomes" id="UP000566819">
    <property type="component" value="Unassembled WGS sequence"/>
</dbReference>
<keyword evidence="9" id="KW-1185">Reference proteome</keyword>
<evidence type="ECO:0000256" key="5">
    <source>
        <dbReference type="ARBA" id="ARBA00023242"/>
    </source>
</evidence>
<dbReference type="PANTHER" id="PTHR47660:SF3">
    <property type="entry name" value="FINGER DOMAIN PROTEIN, PUTATIVE (AFU_ORTHOLOGUE AFUA_4G03310)-RELATED"/>
    <property type="match status" value="1"/>
</dbReference>
<dbReference type="EMBL" id="JAAMPI010000727">
    <property type="protein sequence ID" value="KAF4629045.1"/>
    <property type="molecule type" value="Genomic_DNA"/>
</dbReference>
<keyword evidence="4" id="KW-0804">Transcription</keyword>
<evidence type="ECO:0000256" key="1">
    <source>
        <dbReference type="ARBA" id="ARBA00022723"/>
    </source>
</evidence>